<dbReference type="CDD" id="cd13127">
    <property type="entry name" value="MATE_tuaB_like"/>
    <property type="match status" value="1"/>
</dbReference>
<evidence type="ECO:0000313" key="9">
    <source>
        <dbReference type="Proteomes" id="UP000190852"/>
    </source>
</evidence>
<dbReference type="PANTHER" id="PTHR30250">
    <property type="entry name" value="PST FAMILY PREDICTED COLANIC ACID TRANSPORTER"/>
    <property type="match status" value="1"/>
</dbReference>
<gene>
    <name evidence="8" type="ORF">SAMN05660349_00452</name>
</gene>
<comment type="similarity">
    <text evidence="2">Belongs to the polysaccharide synthase family.</text>
</comment>
<feature type="transmembrane region" description="Helical" evidence="7">
    <location>
        <begin position="415"/>
        <end position="433"/>
    </location>
</feature>
<evidence type="ECO:0000256" key="7">
    <source>
        <dbReference type="SAM" id="Phobius"/>
    </source>
</evidence>
<feature type="transmembrane region" description="Helical" evidence="7">
    <location>
        <begin position="80"/>
        <end position="103"/>
    </location>
</feature>
<evidence type="ECO:0000256" key="5">
    <source>
        <dbReference type="ARBA" id="ARBA00022989"/>
    </source>
</evidence>
<feature type="transmembrane region" description="Helical" evidence="7">
    <location>
        <begin position="211"/>
        <end position="232"/>
    </location>
</feature>
<dbReference type="Proteomes" id="UP000190852">
    <property type="component" value="Unassembled WGS sequence"/>
</dbReference>
<evidence type="ECO:0000256" key="6">
    <source>
        <dbReference type="ARBA" id="ARBA00023136"/>
    </source>
</evidence>
<keyword evidence="9" id="KW-1185">Reference proteome</keyword>
<feature type="transmembrane region" description="Helical" evidence="7">
    <location>
        <begin position="42"/>
        <end position="59"/>
    </location>
</feature>
<dbReference type="AlphaFoldDB" id="A0A1T5A5A1"/>
<feature type="transmembrane region" description="Helical" evidence="7">
    <location>
        <begin position="12"/>
        <end position="36"/>
    </location>
</feature>
<keyword evidence="6 7" id="KW-0472">Membrane</keyword>
<dbReference type="Pfam" id="PF13440">
    <property type="entry name" value="Polysacc_synt_3"/>
    <property type="match status" value="1"/>
</dbReference>
<keyword evidence="5 7" id="KW-1133">Transmembrane helix</keyword>
<sequence length="490" mass="54939">MKSLKERTATGIFWGGLNTFSQQLVQLVFGIVMARILMPDDYGLIGMISVFTLVANTLQESGFSSTLIKMQAPTKEDYASVFWFNVFISLVIYLILFVSAPAIAGFFDQPVLVDYSRVVFLSFVFNALGIIQNAILTKQIAQKQLAMVNLGSILLSCVLGLTFALLDFAHWAIAIQAVSLSFFRTLLLWMMSDWRPEASFHLPALKRMFPFSVKLLFSGVITQLAGGAYSLFLGKYYDAEQVGYYTQANKWYTIPYSIVYGIINTLALPVLSEISNETERQRAVFRKMMRFTAFISFPMILGLAFIAKEFILVMVTAKWLGAVVILQILCIWGAFVPMYSLYVNVMISRGHPGVNLIFSLVNGCLLLATIVATVHLGVVKLLLFTTAINLLTLGAYFVVAWRLLRFGLTDFIRDVLPFGFITVAVFLVVSILLKPVDNIYLLLILKILLSALLYVGVMKLLRVVILEEILGYFSGMKRKFAVQKKNDETK</sequence>
<proteinExistence type="inferred from homology"/>
<protein>
    <submittedName>
        <fullName evidence="8">Membrane protein involved in the export of O-antigen and teichoic acid</fullName>
    </submittedName>
</protein>
<reference evidence="9" key="1">
    <citation type="submission" date="2017-02" db="EMBL/GenBank/DDBJ databases">
        <authorList>
            <person name="Varghese N."/>
            <person name="Submissions S."/>
        </authorList>
    </citation>
    <scope>NUCLEOTIDE SEQUENCE [LARGE SCALE GENOMIC DNA]</scope>
    <source>
        <strain evidence="9">DSM 24967</strain>
    </source>
</reference>
<evidence type="ECO:0000313" key="8">
    <source>
        <dbReference type="EMBL" id="SKB30151.1"/>
    </source>
</evidence>
<dbReference type="EMBL" id="FUYQ01000002">
    <property type="protein sequence ID" value="SKB30151.1"/>
    <property type="molecule type" value="Genomic_DNA"/>
</dbReference>
<feature type="transmembrane region" description="Helical" evidence="7">
    <location>
        <begin position="354"/>
        <end position="375"/>
    </location>
</feature>
<keyword evidence="3" id="KW-1003">Cell membrane</keyword>
<evidence type="ECO:0000256" key="2">
    <source>
        <dbReference type="ARBA" id="ARBA00007430"/>
    </source>
</evidence>
<feature type="transmembrane region" description="Helical" evidence="7">
    <location>
        <begin position="115"/>
        <end position="135"/>
    </location>
</feature>
<dbReference type="GO" id="GO:0005886">
    <property type="term" value="C:plasma membrane"/>
    <property type="evidence" value="ECO:0007669"/>
    <property type="project" value="UniProtKB-SubCell"/>
</dbReference>
<dbReference type="RefSeq" id="WP_079682180.1">
    <property type="nucleotide sequence ID" value="NZ_FUYQ01000002.1"/>
</dbReference>
<dbReference type="PANTHER" id="PTHR30250:SF10">
    <property type="entry name" value="LIPOPOLYSACCHARIDE BIOSYNTHESIS PROTEIN WZXC"/>
    <property type="match status" value="1"/>
</dbReference>
<feature type="transmembrane region" description="Helical" evidence="7">
    <location>
        <begin position="319"/>
        <end position="342"/>
    </location>
</feature>
<comment type="subcellular location">
    <subcellularLocation>
        <location evidence="1">Cell membrane</location>
        <topology evidence="1">Multi-pass membrane protein</topology>
    </subcellularLocation>
</comment>
<feature type="transmembrane region" description="Helical" evidence="7">
    <location>
        <begin position="171"/>
        <end position="190"/>
    </location>
</feature>
<evidence type="ECO:0000256" key="3">
    <source>
        <dbReference type="ARBA" id="ARBA00022475"/>
    </source>
</evidence>
<feature type="transmembrane region" description="Helical" evidence="7">
    <location>
        <begin position="147"/>
        <end position="165"/>
    </location>
</feature>
<evidence type="ECO:0000256" key="4">
    <source>
        <dbReference type="ARBA" id="ARBA00022692"/>
    </source>
</evidence>
<keyword evidence="4 7" id="KW-0812">Transmembrane</keyword>
<feature type="transmembrane region" description="Helical" evidence="7">
    <location>
        <begin position="439"/>
        <end position="457"/>
    </location>
</feature>
<dbReference type="InterPro" id="IPR050833">
    <property type="entry name" value="Poly_Biosynth_Transport"/>
</dbReference>
<accession>A0A1T5A5A1</accession>
<name>A0A1T5A5A1_9BACT</name>
<evidence type="ECO:0000256" key="1">
    <source>
        <dbReference type="ARBA" id="ARBA00004651"/>
    </source>
</evidence>
<feature type="transmembrane region" description="Helical" evidence="7">
    <location>
        <begin position="291"/>
        <end position="313"/>
    </location>
</feature>
<feature type="transmembrane region" description="Helical" evidence="7">
    <location>
        <begin position="252"/>
        <end position="271"/>
    </location>
</feature>
<organism evidence="8 9">
    <name type="scientific">Parabacteroides chartae</name>
    <dbReference type="NCBI Taxonomy" id="1037355"/>
    <lineage>
        <taxon>Bacteria</taxon>
        <taxon>Pseudomonadati</taxon>
        <taxon>Bacteroidota</taxon>
        <taxon>Bacteroidia</taxon>
        <taxon>Bacteroidales</taxon>
        <taxon>Tannerellaceae</taxon>
        <taxon>Parabacteroides</taxon>
    </lineage>
</organism>
<feature type="transmembrane region" description="Helical" evidence="7">
    <location>
        <begin position="381"/>
        <end position="403"/>
    </location>
</feature>